<organism evidence="5 6">
    <name type="scientific">Ziziphus jujuba</name>
    <name type="common">Chinese jujube</name>
    <name type="synonym">Ziziphus sativa</name>
    <dbReference type="NCBI Taxonomy" id="326968"/>
    <lineage>
        <taxon>Eukaryota</taxon>
        <taxon>Viridiplantae</taxon>
        <taxon>Streptophyta</taxon>
        <taxon>Embryophyta</taxon>
        <taxon>Tracheophyta</taxon>
        <taxon>Spermatophyta</taxon>
        <taxon>Magnoliopsida</taxon>
        <taxon>eudicotyledons</taxon>
        <taxon>Gunneridae</taxon>
        <taxon>Pentapetalae</taxon>
        <taxon>rosids</taxon>
        <taxon>fabids</taxon>
        <taxon>Rosales</taxon>
        <taxon>Rhamnaceae</taxon>
        <taxon>Paliureae</taxon>
        <taxon>Ziziphus</taxon>
    </lineage>
</organism>
<proteinExistence type="inferred from homology"/>
<dbReference type="GO" id="GO:0080043">
    <property type="term" value="F:quercetin 3-O-glucosyltransferase activity"/>
    <property type="evidence" value="ECO:0007669"/>
    <property type="project" value="TreeGrafter"/>
</dbReference>
<dbReference type="GeneID" id="107431097"/>
<dbReference type="Gene3D" id="3.40.50.2000">
    <property type="entry name" value="Glycogen Phosphorylase B"/>
    <property type="match status" value="2"/>
</dbReference>
<evidence type="ECO:0000256" key="3">
    <source>
        <dbReference type="RuleBase" id="RU003718"/>
    </source>
</evidence>
<dbReference type="FunFam" id="3.40.50.2000:FF:000060">
    <property type="entry name" value="Glycosyltransferase"/>
    <property type="match status" value="1"/>
</dbReference>
<evidence type="ECO:0000256" key="2">
    <source>
        <dbReference type="ARBA" id="ARBA00022679"/>
    </source>
</evidence>
<dbReference type="GO" id="GO:0080044">
    <property type="term" value="F:quercetin 7-O-glucosyltransferase activity"/>
    <property type="evidence" value="ECO:0007669"/>
    <property type="project" value="TreeGrafter"/>
</dbReference>
<protein>
    <recommendedName>
        <fullName evidence="4">Glycosyltransferase</fullName>
        <ecNumber evidence="4">2.4.1.-</ecNumber>
    </recommendedName>
</protein>
<comment type="similarity">
    <text evidence="1 3">Belongs to the UDP-glycosyltransferase family.</text>
</comment>
<evidence type="ECO:0000313" key="6">
    <source>
        <dbReference type="RefSeq" id="XP_015897465.3"/>
    </source>
</evidence>
<evidence type="ECO:0000256" key="4">
    <source>
        <dbReference type="RuleBase" id="RU362057"/>
    </source>
</evidence>
<dbReference type="PANTHER" id="PTHR11926:SF1392">
    <property type="entry name" value="GLYCOSYLTRANSFERASE"/>
    <property type="match status" value="1"/>
</dbReference>
<dbReference type="PROSITE" id="PS00375">
    <property type="entry name" value="UDPGT"/>
    <property type="match status" value="1"/>
</dbReference>
<evidence type="ECO:0000256" key="1">
    <source>
        <dbReference type="ARBA" id="ARBA00009995"/>
    </source>
</evidence>
<dbReference type="PANTHER" id="PTHR11926">
    <property type="entry name" value="GLUCOSYL/GLUCURONOSYL TRANSFERASES"/>
    <property type="match status" value="1"/>
</dbReference>
<evidence type="ECO:0000313" key="5">
    <source>
        <dbReference type="Proteomes" id="UP001652623"/>
    </source>
</evidence>
<dbReference type="InterPro" id="IPR035595">
    <property type="entry name" value="UDP_glycos_trans_CS"/>
</dbReference>
<dbReference type="RefSeq" id="XP_015897465.3">
    <property type="nucleotide sequence ID" value="XM_016041979.3"/>
</dbReference>
<dbReference type="InterPro" id="IPR002213">
    <property type="entry name" value="UDP_glucos_trans"/>
</dbReference>
<dbReference type="CDD" id="cd03784">
    <property type="entry name" value="GT1_Gtf-like"/>
    <property type="match status" value="1"/>
</dbReference>
<gene>
    <name evidence="6" type="primary">LOC107431097</name>
</gene>
<dbReference type="Pfam" id="PF00201">
    <property type="entry name" value="UDPGT"/>
    <property type="match status" value="1"/>
</dbReference>
<sequence length="472" mass="53193">MEKMEQPPHVVFHTIPAQGHIKPLLCLAQLLSEAGLYITFVFSHHFRKCFENLPDLSNQSPNLHFEFISDGLPDDHPRSITFDFFYDIKTKTKPHLKDLILSLNTRSPPVSCIINDQYINYPLEVAEELGIPSFTFCAHSASFALTYFIIPKLIEDGHLPFADDDMNHEINGVPGLEGILRRKNLPIFCALPDINSPDFQYFLNGTTGMIPYSSGLIINTFDELEDQSLPQLAKHFRKVYAVGPLHAFLNSKIGKYGSQLIGSHISLWKADQNCITWLDSQPLRSVLYVSFGSLINISASQLLEFWHGLVNSGHPFLWVIRPDVIFSEGEQAVIPEELKIGAKEKGYIVDWAPQEEVLFHQAVGAFFTHCGWNSISESIMARIPLICWPQLYDQLISSDLVSKVLRIGVELKACDRSTIETTIKTLMETKKQEFQNSVNRVANSAQDGIGQGGSSNQNIEILIQHIKNMKLN</sequence>
<dbReference type="SUPFAM" id="SSF53756">
    <property type="entry name" value="UDP-Glycosyltransferase/glycogen phosphorylase"/>
    <property type="match status" value="1"/>
</dbReference>
<keyword evidence="5" id="KW-1185">Reference proteome</keyword>
<keyword evidence="3" id="KW-0328">Glycosyltransferase</keyword>
<dbReference type="Proteomes" id="UP001652623">
    <property type="component" value="Chromosome 6"/>
</dbReference>
<dbReference type="EC" id="2.4.1.-" evidence="4"/>
<reference evidence="6" key="1">
    <citation type="submission" date="2025-08" db="UniProtKB">
        <authorList>
            <consortium name="RefSeq"/>
        </authorList>
    </citation>
    <scope>IDENTIFICATION</scope>
    <source>
        <tissue evidence="6">Seedling</tissue>
    </source>
</reference>
<name>A0A6P4AMQ0_ZIZJJ</name>
<dbReference type="InParanoid" id="A0A6P4AMQ0"/>
<keyword evidence="2 3" id="KW-0808">Transferase</keyword>
<dbReference type="KEGG" id="zju:107431097"/>
<accession>A0A6P4AMQ0</accession>
<dbReference type="AlphaFoldDB" id="A0A6P4AMQ0"/>